<dbReference type="GO" id="GO:0003700">
    <property type="term" value="F:DNA-binding transcription factor activity"/>
    <property type="evidence" value="ECO:0007669"/>
    <property type="project" value="InterPro"/>
</dbReference>
<name>A0A1T4NK26_9FUSO</name>
<protein>
    <submittedName>
        <fullName evidence="3">DNA-binding transcriptional regulator, MerR family</fullName>
    </submittedName>
</protein>
<dbReference type="InterPro" id="IPR011256">
    <property type="entry name" value="Reg_factor_effector_dom_sf"/>
</dbReference>
<dbReference type="RefSeq" id="WP_078694055.1">
    <property type="nucleotide sequence ID" value="NZ_FUWX01000011.1"/>
</dbReference>
<dbReference type="PANTHER" id="PTHR30204:SF96">
    <property type="entry name" value="CHROMOSOME-ANCHORING PROTEIN RACA"/>
    <property type="match status" value="1"/>
</dbReference>
<dbReference type="Gene3D" id="3.20.80.10">
    <property type="entry name" value="Regulatory factor, effector binding domain"/>
    <property type="match status" value="1"/>
</dbReference>
<reference evidence="3 4" key="1">
    <citation type="submission" date="2017-02" db="EMBL/GenBank/DDBJ databases">
        <authorList>
            <person name="Peterson S.W."/>
        </authorList>
    </citation>
    <scope>NUCLEOTIDE SEQUENCE [LARGE SCALE GENOMIC DNA]</scope>
    <source>
        <strain evidence="3 4">ATCC 700028</strain>
    </source>
</reference>
<proteinExistence type="predicted"/>
<dbReference type="Proteomes" id="UP000191153">
    <property type="component" value="Unassembled WGS sequence"/>
</dbReference>
<dbReference type="GO" id="GO:0003677">
    <property type="term" value="F:DNA binding"/>
    <property type="evidence" value="ECO:0007669"/>
    <property type="project" value="UniProtKB-KW"/>
</dbReference>
<dbReference type="Pfam" id="PF06445">
    <property type="entry name" value="GyrI-like"/>
    <property type="match status" value="1"/>
</dbReference>
<evidence type="ECO:0000256" key="1">
    <source>
        <dbReference type="ARBA" id="ARBA00023125"/>
    </source>
</evidence>
<dbReference type="InterPro" id="IPR009061">
    <property type="entry name" value="DNA-bd_dom_put_sf"/>
</dbReference>
<dbReference type="OrthoDB" id="6006at2"/>
<dbReference type="InterPro" id="IPR029442">
    <property type="entry name" value="GyrI-like"/>
</dbReference>
<dbReference type="CDD" id="cd01107">
    <property type="entry name" value="HTH_BmrR"/>
    <property type="match status" value="1"/>
</dbReference>
<organism evidence="3 4">
    <name type="scientific">Cetobacterium ceti</name>
    <dbReference type="NCBI Taxonomy" id="180163"/>
    <lineage>
        <taxon>Bacteria</taxon>
        <taxon>Fusobacteriati</taxon>
        <taxon>Fusobacteriota</taxon>
        <taxon>Fusobacteriia</taxon>
        <taxon>Fusobacteriales</taxon>
        <taxon>Fusobacteriaceae</taxon>
        <taxon>Cetobacterium</taxon>
    </lineage>
</organism>
<sequence length="275" mass="33082">MEEEKYYIGKVEKICKISKKTLRYYDKIGLLSPCEILSSNGYRYYDKNNLYTIPVIKYYKQSGFKLEDIKELIYDSNYRYIEENFNEKIHELETIERELNLQKKSIEDWYGLVKEARMVVDNNLCEVSVKYLDKSEMIFLEQDYNYDYVSSIINIDFTNYIEKMENAITGPVIIEFPSFNEKLQGKCRKIKIIQKYLLKCPLEKTVEFGGGLVVSCYHIGPHNKINETYEKIKKWIEKHNYKCEDRCYERYVVDYWTSKDEEKFVTEIIMKLINE</sequence>
<dbReference type="InterPro" id="IPR047057">
    <property type="entry name" value="MerR_fam"/>
</dbReference>
<gene>
    <name evidence="3" type="ORF">SAMN02745174_01566</name>
</gene>
<dbReference type="STRING" id="180163.SAMN02745174_01566"/>
<dbReference type="SUPFAM" id="SSF55136">
    <property type="entry name" value="Probable bacterial effector-binding domain"/>
    <property type="match status" value="1"/>
</dbReference>
<dbReference type="SUPFAM" id="SSF46955">
    <property type="entry name" value="Putative DNA-binding domain"/>
    <property type="match status" value="1"/>
</dbReference>
<dbReference type="PANTHER" id="PTHR30204">
    <property type="entry name" value="REDOX-CYCLING DRUG-SENSING TRANSCRIPTIONAL ACTIVATOR SOXR"/>
    <property type="match status" value="1"/>
</dbReference>
<dbReference type="InterPro" id="IPR000551">
    <property type="entry name" value="MerR-type_HTH_dom"/>
</dbReference>
<dbReference type="Gene3D" id="1.10.1660.10">
    <property type="match status" value="1"/>
</dbReference>
<accession>A0A1T4NK26</accession>
<dbReference type="EMBL" id="FUWX01000011">
    <property type="protein sequence ID" value="SJZ79610.1"/>
    <property type="molecule type" value="Genomic_DNA"/>
</dbReference>
<keyword evidence="4" id="KW-1185">Reference proteome</keyword>
<dbReference type="AlphaFoldDB" id="A0A1T4NK26"/>
<dbReference type="SMART" id="SM00422">
    <property type="entry name" value="HTH_MERR"/>
    <property type="match status" value="1"/>
</dbReference>
<feature type="domain" description="HTH merR-type" evidence="2">
    <location>
        <begin position="5"/>
        <end position="75"/>
    </location>
</feature>
<evidence type="ECO:0000259" key="2">
    <source>
        <dbReference type="PROSITE" id="PS50937"/>
    </source>
</evidence>
<dbReference type="PROSITE" id="PS50937">
    <property type="entry name" value="HTH_MERR_2"/>
    <property type="match status" value="1"/>
</dbReference>
<keyword evidence="1 3" id="KW-0238">DNA-binding</keyword>
<evidence type="ECO:0000313" key="3">
    <source>
        <dbReference type="EMBL" id="SJZ79610.1"/>
    </source>
</evidence>
<evidence type="ECO:0000313" key="4">
    <source>
        <dbReference type="Proteomes" id="UP000191153"/>
    </source>
</evidence>
<dbReference type="Pfam" id="PF13411">
    <property type="entry name" value="MerR_1"/>
    <property type="match status" value="1"/>
</dbReference>